<accession>A0ACB8AFK9</accession>
<evidence type="ECO:0000313" key="2">
    <source>
        <dbReference type="Proteomes" id="UP000790377"/>
    </source>
</evidence>
<organism evidence="1 2">
    <name type="scientific">Hygrophoropsis aurantiaca</name>
    <dbReference type="NCBI Taxonomy" id="72124"/>
    <lineage>
        <taxon>Eukaryota</taxon>
        <taxon>Fungi</taxon>
        <taxon>Dikarya</taxon>
        <taxon>Basidiomycota</taxon>
        <taxon>Agaricomycotina</taxon>
        <taxon>Agaricomycetes</taxon>
        <taxon>Agaricomycetidae</taxon>
        <taxon>Boletales</taxon>
        <taxon>Coniophorineae</taxon>
        <taxon>Hygrophoropsidaceae</taxon>
        <taxon>Hygrophoropsis</taxon>
    </lineage>
</organism>
<evidence type="ECO:0000313" key="1">
    <source>
        <dbReference type="EMBL" id="KAH7912119.1"/>
    </source>
</evidence>
<reference evidence="1" key="1">
    <citation type="journal article" date="2021" name="New Phytol.">
        <title>Evolutionary innovations through gain and loss of genes in the ectomycorrhizal Boletales.</title>
        <authorList>
            <person name="Wu G."/>
            <person name="Miyauchi S."/>
            <person name="Morin E."/>
            <person name="Kuo A."/>
            <person name="Drula E."/>
            <person name="Varga T."/>
            <person name="Kohler A."/>
            <person name="Feng B."/>
            <person name="Cao Y."/>
            <person name="Lipzen A."/>
            <person name="Daum C."/>
            <person name="Hundley H."/>
            <person name="Pangilinan J."/>
            <person name="Johnson J."/>
            <person name="Barry K."/>
            <person name="LaButti K."/>
            <person name="Ng V."/>
            <person name="Ahrendt S."/>
            <person name="Min B."/>
            <person name="Choi I.G."/>
            <person name="Park H."/>
            <person name="Plett J.M."/>
            <person name="Magnuson J."/>
            <person name="Spatafora J.W."/>
            <person name="Nagy L.G."/>
            <person name="Henrissat B."/>
            <person name="Grigoriev I.V."/>
            <person name="Yang Z.L."/>
            <person name="Xu J."/>
            <person name="Martin F.M."/>
        </authorList>
    </citation>
    <scope>NUCLEOTIDE SEQUENCE</scope>
    <source>
        <strain evidence="1">ATCC 28755</strain>
    </source>
</reference>
<protein>
    <submittedName>
        <fullName evidence="1">Uncharacterized protein</fullName>
    </submittedName>
</protein>
<dbReference type="EMBL" id="MU267659">
    <property type="protein sequence ID" value="KAH7912119.1"/>
    <property type="molecule type" value="Genomic_DNA"/>
</dbReference>
<keyword evidence="2" id="KW-1185">Reference proteome</keyword>
<sequence length="348" mass="40070">MYVTKSAGTNDPTLREDIWKNVRATLHLSAMLSTSCDHYKEGSSRQWLSTYHCGHDSLFNIDGPEWAVSFLKHHYDVHDDTAVADTFFMLSQSRNVKQWADSTLFMDALVFAMQGDQPVHVRHTALRTVWKMRHVLTQPNSVLLSSSQLSEFSSALYSAVSTNIHAPDDSNTDNSSDRFFSVERDMYYLQIIYTFSLNAQIVDIWNTCLRWHGHLERCRDLALYLGDTRMLTAQSAYLLAILEIVESHKIECNFVAAFNQELRRGHLICAWSLTAGLKPAALDLFPIEELLPTMIAFTSRYQDTYGLVKPTTLYKNPGRLLRNLRRNRPQSQAMIKLLKEKIPTWERR</sequence>
<gene>
    <name evidence="1" type="ORF">BJ138DRAFT_837348</name>
</gene>
<dbReference type="Proteomes" id="UP000790377">
    <property type="component" value="Unassembled WGS sequence"/>
</dbReference>
<comment type="caution">
    <text evidence="1">The sequence shown here is derived from an EMBL/GenBank/DDBJ whole genome shotgun (WGS) entry which is preliminary data.</text>
</comment>
<name>A0ACB8AFK9_9AGAM</name>
<proteinExistence type="predicted"/>